<evidence type="ECO:0000313" key="8">
    <source>
        <dbReference type="EMBL" id="SDZ95779.1"/>
    </source>
</evidence>
<evidence type="ECO:0000256" key="1">
    <source>
        <dbReference type="ARBA" id="ARBA00004141"/>
    </source>
</evidence>
<dbReference type="InterPro" id="IPR003834">
    <property type="entry name" value="Cyt_c_assmbl_TM_dom"/>
</dbReference>
<evidence type="ECO:0000256" key="2">
    <source>
        <dbReference type="ARBA" id="ARBA00006143"/>
    </source>
</evidence>
<evidence type="ECO:0000256" key="5">
    <source>
        <dbReference type="ARBA" id="ARBA00023136"/>
    </source>
</evidence>
<evidence type="ECO:0000259" key="7">
    <source>
        <dbReference type="Pfam" id="PF02683"/>
    </source>
</evidence>
<sequence length="256" mass="26540">MDLVEFFRTTVLTGSMIAAIPVALIAGLISFASPCVLPLLPGYVGYVSGMTGAAADRSGVRAKAPTRKVAGGLALFVAGFTTVFVGLGIAFASIGYALAPYVSIITRVLGVLVILMGLAFAGWLPFAQSEKRLRIDMASGQVGAFVLGVVFGLGWTPCIGPTLSAVLTLALDGANLWRGAILALAYCLGLGIPFIVLGALFARSTKVLSAMRRHRVTLMRVGGVLLIVLGLLLVSGLWDSVTAWLQGIIGGFETVV</sequence>
<dbReference type="OrthoDB" id="9803065at2"/>
<dbReference type="Proteomes" id="UP000199288">
    <property type="component" value="Unassembled WGS sequence"/>
</dbReference>
<organism evidence="8 9">
    <name type="scientific">Bowdeniella nasicola</name>
    <dbReference type="NCBI Taxonomy" id="208480"/>
    <lineage>
        <taxon>Bacteria</taxon>
        <taxon>Bacillati</taxon>
        <taxon>Actinomycetota</taxon>
        <taxon>Actinomycetes</taxon>
        <taxon>Actinomycetales</taxon>
        <taxon>Actinomycetaceae</taxon>
        <taxon>Bowdeniella</taxon>
    </lineage>
</organism>
<evidence type="ECO:0000256" key="4">
    <source>
        <dbReference type="ARBA" id="ARBA00022989"/>
    </source>
</evidence>
<dbReference type="PANTHER" id="PTHR31272:SF4">
    <property type="entry name" value="CYTOCHROME C-TYPE BIOGENESIS PROTEIN HI_1454-RELATED"/>
    <property type="match status" value="1"/>
</dbReference>
<dbReference type="GO" id="GO:0017004">
    <property type="term" value="P:cytochrome complex assembly"/>
    <property type="evidence" value="ECO:0007669"/>
    <property type="project" value="InterPro"/>
</dbReference>
<feature type="transmembrane region" description="Helical" evidence="6">
    <location>
        <begin position="104"/>
        <end position="126"/>
    </location>
</feature>
<evidence type="ECO:0000256" key="6">
    <source>
        <dbReference type="SAM" id="Phobius"/>
    </source>
</evidence>
<gene>
    <name evidence="8" type="ORF">SAMN02910418_00646</name>
</gene>
<feature type="transmembrane region" description="Helical" evidence="6">
    <location>
        <begin position="16"/>
        <end position="40"/>
    </location>
</feature>
<proteinExistence type="inferred from homology"/>
<accession>A0A1H3X8U4</accession>
<keyword evidence="9" id="KW-1185">Reference proteome</keyword>
<reference evidence="9" key="1">
    <citation type="submission" date="2016-10" db="EMBL/GenBank/DDBJ databases">
        <authorList>
            <person name="Varghese N."/>
            <person name="Submissions S."/>
        </authorList>
    </citation>
    <scope>NUCLEOTIDE SEQUENCE [LARGE SCALE GENOMIC DNA]</scope>
    <source>
        <strain evidence="9">KPR-1</strain>
    </source>
</reference>
<feature type="transmembrane region" description="Helical" evidence="6">
    <location>
        <begin position="73"/>
        <end position="98"/>
    </location>
</feature>
<feature type="transmembrane region" description="Helical" evidence="6">
    <location>
        <begin position="176"/>
        <end position="201"/>
    </location>
</feature>
<dbReference type="InterPro" id="IPR051790">
    <property type="entry name" value="Cytochrome_c-biogenesis_DsbD"/>
</dbReference>
<protein>
    <submittedName>
        <fullName evidence="8">Cytochrome c-type biogenesis protein</fullName>
    </submittedName>
</protein>
<keyword evidence="5 6" id="KW-0472">Membrane</keyword>
<dbReference type="RefSeq" id="WP_092561975.1">
    <property type="nucleotide sequence ID" value="NZ_FNQV01000003.1"/>
</dbReference>
<comment type="subcellular location">
    <subcellularLocation>
        <location evidence="1">Membrane</location>
        <topology evidence="1">Multi-pass membrane protein</topology>
    </subcellularLocation>
</comment>
<keyword evidence="3 6" id="KW-0812">Transmembrane</keyword>
<keyword evidence="4 6" id="KW-1133">Transmembrane helix</keyword>
<dbReference type="EMBL" id="FNQV01000003">
    <property type="protein sequence ID" value="SDZ95779.1"/>
    <property type="molecule type" value="Genomic_DNA"/>
</dbReference>
<comment type="similarity">
    <text evidence="2">Belongs to the DsbD family.</text>
</comment>
<evidence type="ECO:0000256" key="3">
    <source>
        <dbReference type="ARBA" id="ARBA00022692"/>
    </source>
</evidence>
<name>A0A1H3X8U4_9ACTO</name>
<feature type="transmembrane region" description="Helical" evidence="6">
    <location>
        <begin position="221"/>
        <end position="238"/>
    </location>
</feature>
<evidence type="ECO:0000313" key="9">
    <source>
        <dbReference type="Proteomes" id="UP000199288"/>
    </source>
</evidence>
<dbReference type="Pfam" id="PF02683">
    <property type="entry name" value="DsbD_TM"/>
    <property type="match status" value="1"/>
</dbReference>
<feature type="domain" description="Cytochrome C biogenesis protein transmembrane" evidence="7">
    <location>
        <begin position="18"/>
        <end position="235"/>
    </location>
</feature>
<dbReference type="GO" id="GO:0016020">
    <property type="term" value="C:membrane"/>
    <property type="evidence" value="ECO:0007669"/>
    <property type="project" value="UniProtKB-SubCell"/>
</dbReference>
<dbReference type="AlphaFoldDB" id="A0A1H3X8U4"/>
<dbReference type="PANTHER" id="PTHR31272">
    <property type="entry name" value="CYTOCHROME C-TYPE BIOGENESIS PROTEIN HI_1454-RELATED"/>
    <property type="match status" value="1"/>
</dbReference>